<evidence type="ECO:0000313" key="2">
    <source>
        <dbReference type="Proteomes" id="UP000257139"/>
    </source>
</evidence>
<dbReference type="EMBL" id="OGUU01000045">
    <property type="protein sequence ID" value="SPC25725.1"/>
    <property type="molecule type" value="Genomic_DNA"/>
</dbReference>
<organism evidence="1 2">
    <name type="scientific">Cupriavidus taiwanensis</name>
    <dbReference type="NCBI Taxonomy" id="164546"/>
    <lineage>
        <taxon>Bacteria</taxon>
        <taxon>Pseudomonadati</taxon>
        <taxon>Pseudomonadota</taxon>
        <taxon>Betaproteobacteria</taxon>
        <taxon>Burkholderiales</taxon>
        <taxon>Burkholderiaceae</taxon>
        <taxon>Cupriavidus</taxon>
    </lineage>
</organism>
<sequence>MLPPRSVHLYTSPNGDLAGEISTTTPVDKYIGAMRILQARTGKAPRAALENTFPLVLTSDDAVLSTARTSGIPHGQRLEHEPVVQNYREQILFLQRGDLVMSQVEDEDGYRRLHIGVTFDVTPRILLSPDPITMLSPWTQPIADADALQLVEVALQRELTQAEQFFAAVAMPHTWQRCGGGPVATLSNPGREEAEQCRAFAALFTRPCEKLRQLAAIAPAWEGALGGEVLAELAPRPVGLRI</sequence>
<name>A0A7Z7JI35_9BURK</name>
<evidence type="ECO:0000313" key="1">
    <source>
        <dbReference type="EMBL" id="SPC25725.1"/>
    </source>
</evidence>
<proteinExistence type="predicted"/>
<accession>A0A7Z7JI35</accession>
<comment type="caution">
    <text evidence="1">The sequence shown here is derived from an EMBL/GenBank/DDBJ whole genome shotgun (WGS) entry which is preliminary data.</text>
</comment>
<reference evidence="1 2" key="1">
    <citation type="submission" date="2018-01" db="EMBL/GenBank/DDBJ databases">
        <authorList>
            <person name="Clerissi C."/>
        </authorList>
    </citation>
    <scope>NUCLEOTIDE SEQUENCE [LARGE SCALE GENOMIC DNA]</scope>
    <source>
        <strain evidence="1">Cupriavidus taiwanensis STM 6021</strain>
    </source>
</reference>
<dbReference type="Proteomes" id="UP000257139">
    <property type="component" value="Unassembled WGS sequence"/>
</dbReference>
<protein>
    <submittedName>
        <fullName evidence="1">Uncharacterized protein</fullName>
    </submittedName>
</protein>
<dbReference type="AlphaFoldDB" id="A0A7Z7JI35"/>
<gene>
    <name evidence="1" type="ORF">CBM2594_U10226</name>
</gene>
<dbReference type="RefSeq" id="WP_116328286.1">
    <property type="nucleotide sequence ID" value="NZ_OFSW01000032.1"/>
</dbReference>